<evidence type="ECO:0000313" key="17">
    <source>
        <dbReference type="EMBL" id="PNZ49472.1"/>
    </source>
</evidence>
<comment type="subcellular location">
    <subcellularLocation>
        <location evidence="2">Cell membrane</location>
        <topology evidence="2">Multi-pass membrane protein</topology>
    </subcellularLocation>
</comment>
<name>A0A2K4AH99_9STAP</name>
<accession>A0A2K4AH99</accession>
<evidence type="ECO:0000259" key="15">
    <source>
        <dbReference type="PROSITE" id="PS50109"/>
    </source>
</evidence>
<dbReference type="Pfam" id="PF02518">
    <property type="entry name" value="HATPase_c"/>
    <property type="match status" value="1"/>
</dbReference>
<keyword evidence="19" id="KW-1185">Reference proteome</keyword>
<evidence type="ECO:0000256" key="9">
    <source>
        <dbReference type="ARBA" id="ARBA00022840"/>
    </source>
</evidence>
<dbReference type="SUPFAM" id="SSF55874">
    <property type="entry name" value="ATPase domain of HSP90 chaperone/DNA topoisomerase II/histidine kinase"/>
    <property type="match status" value="1"/>
</dbReference>
<dbReference type="GO" id="GO:0000155">
    <property type="term" value="F:phosphorelay sensor kinase activity"/>
    <property type="evidence" value="ECO:0007669"/>
    <property type="project" value="TreeGrafter"/>
</dbReference>
<keyword evidence="7" id="KW-0547">Nucleotide-binding</keyword>
<dbReference type="InterPro" id="IPR050351">
    <property type="entry name" value="BphY/WalK/GraS-like"/>
</dbReference>
<evidence type="ECO:0000256" key="6">
    <source>
        <dbReference type="ARBA" id="ARBA00022692"/>
    </source>
</evidence>
<keyword evidence="5" id="KW-0808">Transferase</keyword>
<reference evidence="17 18" key="1">
    <citation type="submission" date="2017-08" db="EMBL/GenBank/DDBJ databases">
        <title>Draft genome sequences of 64 type strains of genus Staph aureus.</title>
        <authorList>
            <person name="Cole K."/>
            <person name="Golubchik T."/>
            <person name="Russell J."/>
            <person name="Foster D."/>
            <person name="Llewelyn M."/>
            <person name="Wilson D."/>
            <person name="Crook D."/>
            <person name="Paul J."/>
        </authorList>
    </citation>
    <scope>NUCLEOTIDE SEQUENCE [LARGE SCALE GENOMIC DNA]</scope>
    <source>
        <strain evidence="17 18">DSM 28300</strain>
    </source>
</reference>
<evidence type="ECO:0000256" key="1">
    <source>
        <dbReference type="ARBA" id="ARBA00000085"/>
    </source>
</evidence>
<feature type="transmembrane region" description="Helical" evidence="14">
    <location>
        <begin position="7"/>
        <end position="28"/>
    </location>
</feature>
<evidence type="ECO:0000256" key="3">
    <source>
        <dbReference type="ARBA" id="ARBA00012438"/>
    </source>
</evidence>
<dbReference type="Proteomes" id="UP000596960">
    <property type="component" value="Unassembled WGS sequence"/>
</dbReference>
<keyword evidence="10 14" id="KW-1133">Transmembrane helix</keyword>
<evidence type="ECO:0000313" key="16">
    <source>
        <dbReference type="EMBL" id="MBE2128918.1"/>
    </source>
</evidence>
<dbReference type="EMBL" id="PPQS01000035">
    <property type="protein sequence ID" value="PNZ49472.1"/>
    <property type="molecule type" value="Genomic_DNA"/>
</dbReference>
<dbReference type="EC" id="2.7.13.3" evidence="3"/>
<organism evidence="17 18">
    <name type="scientific">Staphylococcus schweitzeri</name>
    <dbReference type="NCBI Taxonomy" id="1654388"/>
    <lineage>
        <taxon>Bacteria</taxon>
        <taxon>Bacillati</taxon>
        <taxon>Bacillota</taxon>
        <taxon>Bacilli</taxon>
        <taxon>Bacillales</taxon>
        <taxon>Staphylococcaceae</taxon>
        <taxon>Staphylococcus</taxon>
    </lineage>
</organism>
<evidence type="ECO:0000256" key="13">
    <source>
        <dbReference type="ARBA" id="ARBA00042987"/>
    </source>
</evidence>
<dbReference type="PANTHER" id="PTHR45453">
    <property type="entry name" value="PHOSPHATE REGULON SENSOR PROTEIN PHOR"/>
    <property type="match status" value="1"/>
</dbReference>
<evidence type="ECO:0000313" key="19">
    <source>
        <dbReference type="Proteomes" id="UP000596960"/>
    </source>
</evidence>
<feature type="domain" description="Histidine kinase" evidence="15">
    <location>
        <begin position="94"/>
        <end position="295"/>
    </location>
</feature>
<evidence type="ECO:0000256" key="11">
    <source>
        <dbReference type="ARBA" id="ARBA00023012"/>
    </source>
</evidence>
<keyword evidence="9" id="KW-0067">ATP-binding</keyword>
<keyword evidence="6 14" id="KW-0812">Transmembrane</keyword>
<protein>
    <recommendedName>
        <fullName evidence="3">histidine kinase</fullName>
        <ecNumber evidence="3">2.7.13.3</ecNumber>
    </recommendedName>
    <alternativeName>
        <fullName evidence="13">Glycopeptide resistance-associated protein S</fullName>
    </alternativeName>
</protein>
<evidence type="ECO:0000256" key="4">
    <source>
        <dbReference type="ARBA" id="ARBA00022475"/>
    </source>
</evidence>
<evidence type="ECO:0000256" key="7">
    <source>
        <dbReference type="ARBA" id="ARBA00022741"/>
    </source>
</evidence>
<keyword evidence="4" id="KW-1003">Cell membrane</keyword>
<evidence type="ECO:0000256" key="5">
    <source>
        <dbReference type="ARBA" id="ARBA00022679"/>
    </source>
</evidence>
<dbReference type="InterPro" id="IPR003594">
    <property type="entry name" value="HATPase_dom"/>
</dbReference>
<evidence type="ECO:0000256" key="8">
    <source>
        <dbReference type="ARBA" id="ARBA00022777"/>
    </source>
</evidence>
<dbReference type="AlphaFoldDB" id="A0A2K4AH99"/>
<comment type="caution">
    <text evidence="17">The sequence shown here is derived from an EMBL/GenBank/DDBJ whole genome shotgun (WGS) entry which is preliminary data.</text>
</comment>
<evidence type="ECO:0000256" key="10">
    <source>
        <dbReference type="ARBA" id="ARBA00022989"/>
    </source>
</evidence>
<dbReference type="PRINTS" id="PR00344">
    <property type="entry name" value="BCTRLSENSOR"/>
</dbReference>
<dbReference type="GO" id="GO:0005886">
    <property type="term" value="C:plasma membrane"/>
    <property type="evidence" value="ECO:0007669"/>
    <property type="project" value="UniProtKB-SubCell"/>
</dbReference>
<dbReference type="PANTHER" id="PTHR45453:SF2">
    <property type="entry name" value="HISTIDINE KINASE"/>
    <property type="match status" value="1"/>
</dbReference>
<keyword evidence="8 17" id="KW-0418">Kinase</keyword>
<keyword evidence="12 14" id="KW-0472">Membrane</keyword>
<evidence type="ECO:0000256" key="12">
    <source>
        <dbReference type="ARBA" id="ARBA00023136"/>
    </source>
</evidence>
<dbReference type="GO" id="GO:0016036">
    <property type="term" value="P:cellular response to phosphate starvation"/>
    <property type="evidence" value="ECO:0007669"/>
    <property type="project" value="TreeGrafter"/>
</dbReference>
<evidence type="ECO:0000313" key="18">
    <source>
        <dbReference type="Proteomes" id="UP000236395"/>
    </source>
</evidence>
<dbReference type="Proteomes" id="UP000236395">
    <property type="component" value="Unassembled WGS sequence"/>
</dbReference>
<dbReference type="PROSITE" id="PS50109">
    <property type="entry name" value="HIS_KIN"/>
    <property type="match status" value="1"/>
</dbReference>
<keyword evidence="11" id="KW-0902">Two-component regulatory system</keyword>
<gene>
    <name evidence="17" type="primary">nsaS</name>
    <name evidence="17" type="ORF">CD116_07745</name>
    <name evidence="16" type="ORF">ILQ21_07660</name>
</gene>
<dbReference type="RefSeq" id="WP_047548168.1">
    <property type="nucleotide sequence ID" value="NZ_CBCSFW010000009.1"/>
</dbReference>
<dbReference type="GO" id="GO:0005524">
    <property type="term" value="F:ATP binding"/>
    <property type="evidence" value="ECO:0007669"/>
    <property type="project" value="UniProtKB-KW"/>
</dbReference>
<evidence type="ECO:0000256" key="14">
    <source>
        <dbReference type="SAM" id="Phobius"/>
    </source>
</evidence>
<dbReference type="GeneID" id="98346939"/>
<evidence type="ECO:0000256" key="2">
    <source>
        <dbReference type="ARBA" id="ARBA00004651"/>
    </source>
</evidence>
<reference evidence="16 19" key="2">
    <citation type="submission" date="2020-10" db="EMBL/GenBank/DDBJ databases">
        <title>Phenotypic and genomic profiling of Staphylococcus argenteus in Canada and the United States and recommendations for clinical result reporting.</title>
        <authorList>
            <person name="Eshaghi A."/>
            <person name="Bommersbach C."/>
            <person name="Zitterman S."/>
            <person name="Burnham C.-A.D."/>
            <person name="Patel R."/>
            <person name="Schuetz A.N."/>
            <person name="Patel S.N."/>
            <person name="Kus J.V."/>
        </authorList>
    </citation>
    <scope>NUCLEOTIDE SEQUENCE [LARGE SCALE GENOMIC DNA]</scope>
    <source>
        <strain evidence="16 19">DSM 28300</strain>
    </source>
</reference>
<dbReference type="InterPro" id="IPR005467">
    <property type="entry name" value="His_kinase_dom"/>
</dbReference>
<dbReference type="Gene3D" id="3.30.565.10">
    <property type="entry name" value="Histidine kinase-like ATPase, C-terminal domain"/>
    <property type="match status" value="1"/>
</dbReference>
<sequence length="295" mass="33968">MTFIKKIAQEIGIVVVIIVLFGLIFYLYQLPLEAFLLTLAIVSLLLLIYIGIKYLSFVKTISQQQQIENLETALYQLKNDQIEYKNDIESYFLTWVHQMKTPITAAQLLLERDEPNVVNRVRQEIIQIDNYTSLALSYLKLLNETSDISVAQISINDLIRPIIMKYSIQFIDQKTKIHYEPCHCMVLTDVRWTSLMIEQLINNALKYARGKDIWIEYDEKSNQLHIKDNGIGISEADLPKIFDKGYSGYNGQRQSNSSGIGLFIVKQISNHTNHPVSVVSKQNQGTTFTIQFPNE</sequence>
<dbReference type="InterPro" id="IPR004358">
    <property type="entry name" value="Sig_transdc_His_kin-like_C"/>
</dbReference>
<dbReference type="InterPro" id="IPR036890">
    <property type="entry name" value="HATPase_C_sf"/>
</dbReference>
<dbReference type="SMART" id="SM00387">
    <property type="entry name" value="HATPase_c"/>
    <property type="match status" value="1"/>
</dbReference>
<dbReference type="EMBL" id="JADAMT010000009">
    <property type="protein sequence ID" value="MBE2128918.1"/>
    <property type="molecule type" value="Genomic_DNA"/>
</dbReference>
<proteinExistence type="predicted"/>
<comment type="catalytic activity">
    <reaction evidence="1">
        <text>ATP + protein L-histidine = ADP + protein N-phospho-L-histidine.</text>
        <dbReference type="EC" id="2.7.13.3"/>
    </reaction>
</comment>
<dbReference type="GO" id="GO:0004721">
    <property type="term" value="F:phosphoprotein phosphatase activity"/>
    <property type="evidence" value="ECO:0007669"/>
    <property type="project" value="TreeGrafter"/>
</dbReference>
<feature type="transmembrane region" description="Helical" evidence="14">
    <location>
        <begin position="34"/>
        <end position="52"/>
    </location>
</feature>